<feature type="repeat" description="WD" evidence="3">
    <location>
        <begin position="307"/>
        <end position="348"/>
    </location>
</feature>
<accession>A0A951PJH3</accession>
<feature type="repeat" description="WD" evidence="3">
    <location>
        <begin position="216"/>
        <end position="257"/>
    </location>
</feature>
<evidence type="ECO:0000313" key="4">
    <source>
        <dbReference type="EMBL" id="MBW4544627.1"/>
    </source>
</evidence>
<keyword evidence="2" id="KW-0677">Repeat</keyword>
<dbReference type="PANTHER" id="PTHR22847:SF637">
    <property type="entry name" value="WD REPEAT DOMAIN 5B"/>
    <property type="match status" value="1"/>
</dbReference>
<dbReference type="AlphaFoldDB" id="A0A951PJH3"/>
<evidence type="ECO:0000313" key="5">
    <source>
        <dbReference type="Proteomes" id="UP000753908"/>
    </source>
</evidence>
<dbReference type="InterPro" id="IPR015943">
    <property type="entry name" value="WD40/YVTN_repeat-like_dom_sf"/>
</dbReference>
<gene>
    <name evidence="4" type="ORF">KME25_09305</name>
</gene>
<keyword evidence="1 3" id="KW-0853">WD repeat</keyword>
<dbReference type="CDD" id="cd00200">
    <property type="entry name" value="WD40"/>
    <property type="match status" value="1"/>
</dbReference>
<feature type="repeat" description="WD" evidence="3">
    <location>
        <begin position="391"/>
        <end position="426"/>
    </location>
</feature>
<dbReference type="PRINTS" id="PR00320">
    <property type="entry name" value="GPROTEINBRPT"/>
</dbReference>
<feature type="repeat" description="WD" evidence="3">
    <location>
        <begin position="159"/>
        <end position="192"/>
    </location>
</feature>
<dbReference type="SMART" id="SM00320">
    <property type="entry name" value="WD40"/>
    <property type="match status" value="7"/>
</dbReference>
<dbReference type="PANTHER" id="PTHR22847">
    <property type="entry name" value="WD40 REPEAT PROTEIN"/>
    <property type="match status" value="1"/>
</dbReference>
<dbReference type="InterPro" id="IPR036322">
    <property type="entry name" value="WD40_repeat_dom_sf"/>
</dbReference>
<sequence>MSNNLNQPKAYDVVLGGQTPVPVNGAVLGGLLGVKRRLARNSSKDSPYLIEQRLDALKEALNYGAEGLELVIEALNDASLQVQRTAYSLLQAYQEPSIVQVLQEYNPYQFFQCLYKYSTGKSTTYAIAITPDGQMMVSGGNDRIITVRNLGNGRIIRTFTGHTGSIYTLCLSPDGKTLVSGGRDTTLKVWNLGTVGNYKSISPTSRVIGDGLIYTLTGHSESINSVAIIPNQQILVSGSEDNSIKLWDLATGEYLATLEGHEAAVKSVAITPDGQLLVSGSADNAIKLWQLPDNAGEAICPDPIYTLTGHTDWVKCLAITPDGQTLASGSQDKTIKLWQLDTGELKSTLVGHWGEVNCMAISPDGQRLTSCSWDETIRLWHLGTLKQLHSLSGHEGAIACFAISPDGQPLVSSSWDHTIRLWGMSN</sequence>
<dbReference type="PROSITE" id="PS50294">
    <property type="entry name" value="WD_REPEATS_REGION"/>
    <property type="match status" value="6"/>
</dbReference>
<protein>
    <submittedName>
        <fullName evidence="4">WD40 repeat domain-containing protein</fullName>
    </submittedName>
</protein>
<name>A0A951PJH3_9CYAN</name>
<reference evidence="4" key="2">
    <citation type="journal article" date="2022" name="Microbiol. Resour. Announc.">
        <title>Metagenome Sequencing to Explore Phylogenomics of Terrestrial Cyanobacteria.</title>
        <authorList>
            <person name="Ward R.D."/>
            <person name="Stajich J.E."/>
            <person name="Johansen J.R."/>
            <person name="Huntemann M."/>
            <person name="Clum A."/>
            <person name="Foster B."/>
            <person name="Foster B."/>
            <person name="Roux S."/>
            <person name="Palaniappan K."/>
            <person name="Varghese N."/>
            <person name="Mukherjee S."/>
            <person name="Reddy T.B.K."/>
            <person name="Daum C."/>
            <person name="Copeland A."/>
            <person name="Chen I.A."/>
            <person name="Ivanova N.N."/>
            <person name="Kyrpides N.C."/>
            <person name="Shapiro N."/>
            <person name="Eloe-Fadrosh E.A."/>
            <person name="Pietrasiak N."/>
        </authorList>
    </citation>
    <scope>NUCLEOTIDE SEQUENCE</scope>
    <source>
        <strain evidence="4">CPER-KK1</strain>
    </source>
</reference>
<organism evidence="4 5">
    <name type="scientific">Symplocastrum torsivum CPER-KK1</name>
    <dbReference type="NCBI Taxonomy" id="450513"/>
    <lineage>
        <taxon>Bacteria</taxon>
        <taxon>Bacillati</taxon>
        <taxon>Cyanobacteriota</taxon>
        <taxon>Cyanophyceae</taxon>
        <taxon>Oscillatoriophycideae</taxon>
        <taxon>Oscillatoriales</taxon>
        <taxon>Microcoleaceae</taxon>
        <taxon>Symplocastrum</taxon>
    </lineage>
</organism>
<dbReference type="Gene3D" id="2.130.10.10">
    <property type="entry name" value="YVTN repeat-like/Quinoprotein amine dehydrogenase"/>
    <property type="match status" value="3"/>
</dbReference>
<reference evidence="4" key="1">
    <citation type="submission" date="2021-05" db="EMBL/GenBank/DDBJ databases">
        <authorList>
            <person name="Pietrasiak N."/>
            <person name="Ward R."/>
            <person name="Stajich J.E."/>
            <person name="Kurbessoian T."/>
        </authorList>
    </citation>
    <scope>NUCLEOTIDE SEQUENCE</scope>
    <source>
        <strain evidence="4">CPER-KK1</strain>
    </source>
</reference>
<dbReference type="EMBL" id="JAHHIF010000009">
    <property type="protein sequence ID" value="MBW4544627.1"/>
    <property type="molecule type" value="Genomic_DNA"/>
</dbReference>
<dbReference type="Proteomes" id="UP000753908">
    <property type="component" value="Unassembled WGS sequence"/>
</dbReference>
<feature type="repeat" description="WD" evidence="3">
    <location>
        <begin position="258"/>
        <end position="291"/>
    </location>
</feature>
<dbReference type="InterPro" id="IPR001680">
    <property type="entry name" value="WD40_rpt"/>
</dbReference>
<dbReference type="Pfam" id="PF00400">
    <property type="entry name" value="WD40"/>
    <property type="match status" value="7"/>
</dbReference>
<evidence type="ECO:0000256" key="2">
    <source>
        <dbReference type="ARBA" id="ARBA00022737"/>
    </source>
</evidence>
<feature type="repeat" description="WD" evidence="3">
    <location>
        <begin position="349"/>
        <end position="390"/>
    </location>
</feature>
<evidence type="ECO:0000256" key="1">
    <source>
        <dbReference type="ARBA" id="ARBA00022574"/>
    </source>
</evidence>
<dbReference type="InterPro" id="IPR019775">
    <property type="entry name" value="WD40_repeat_CS"/>
</dbReference>
<dbReference type="SUPFAM" id="SSF50978">
    <property type="entry name" value="WD40 repeat-like"/>
    <property type="match status" value="1"/>
</dbReference>
<evidence type="ECO:0000256" key="3">
    <source>
        <dbReference type="PROSITE-ProRule" id="PRU00221"/>
    </source>
</evidence>
<dbReference type="PROSITE" id="PS00678">
    <property type="entry name" value="WD_REPEATS_1"/>
    <property type="match status" value="2"/>
</dbReference>
<dbReference type="InterPro" id="IPR020472">
    <property type="entry name" value="WD40_PAC1"/>
</dbReference>
<comment type="caution">
    <text evidence="4">The sequence shown here is derived from an EMBL/GenBank/DDBJ whole genome shotgun (WGS) entry which is preliminary data.</text>
</comment>
<proteinExistence type="predicted"/>
<dbReference type="PROSITE" id="PS50082">
    <property type="entry name" value="WD_REPEATS_2"/>
    <property type="match status" value="6"/>
</dbReference>